<dbReference type="EMBL" id="MN094788">
    <property type="protein sequence ID" value="QDH83403.1"/>
    <property type="molecule type" value="Genomic_DNA"/>
</dbReference>
<sequence length="69" mass="7537">MKHALNSLPHDLPGLIDFVNTYSAHHKVPVDLKHNGLDVTITVGGVQASLTLHQPKPYYTVTYKSAANT</sequence>
<proteinExistence type="predicted"/>
<protein>
    <submittedName>
        <fullName evidence="1">Uncharacterized protein</fullName>
    </submittedName>
</protein>
<dbReference type="KEGG" id="vg:56136204"/>
<name>A0A514CSG1_9CAUD</name>
<organism evidence="1 2">
    <name type="scientific">Achromobacter phage Motura</name>
    <dbReference type="NCBI Taxonomy" id="2591403"/>
    <lineage>
        <taxon>Viruses</taxon>
        <taxon>Duplodnaviria</taxon>
        <taxon>Heunggongvirae</taxon>
        <taxon>Uroviricota</taxon>
        <taxon>Caudoviricetes</taxon>
        <taxon>Moturavirus</taxon>
        <taxon>Moturavirus motura</taxon>
    </lineage>
</organism>
<evidence type="ECO:0000313" key="2">
    <source>
        <dbReference type="Proteomes" id="UP000320799"/>
    </source>
</evidence>
<evidence type="ECO:0000313" key="1">
    <source>
        <dbReference type="EMBL" id="QDH83403.1"/>
    </source>
</evidence>
<accession>A0A514CSG1</accession>
<dbReference type="Proteomes" id="UP000320799">
    <property type="component" value="Segment"/>
</dbReference>
<reference evidence="1 2" key="1">
    <citation type="submission" date="2019-06" db="EMBL/GenBank/DDBJ databases">
        <authorList>
            <person name="Kincaid V.D."/>
            <person name="Fuller A."/>
            <person name="Hodges K."/>
            <person name="Bansal M."/>
            <person name="Essig J."/>
            <person name="Johnson A."/>
        </authorList>
    </citation>
    <scope>NUCLEOTIDE SEQUENCE [LARGE SCALE GENOMIC DNA]</scope>
</reference>
<dbReference type="RefSeq" id="YP_009903928.1">
    <property type="nucleotide sequence ID" value="NC_049849.1"/>
</dbReference>
<dbReference type="GeneID" id="56136204"/>
<keyword evidence="2" id="KW-1185">Reference proteome</keyword>